<evidence type="ECO:0000313" key="4">
    <source>
        <dbReference type="Proteomes" id="UP000033111"/>
    </source>
</evidence>
<gene>
    <name evidence="3" type="ORF">MSSIT_1043</name>
</gene>
<dbReference type="EMBL" id="CP009506">
    <property type="protein sequence ID" value="AKB27762.1"/>
    <property type="molecule type" value="Genomic_DNA"/>
</dbReference>
<evidence type="ECO:0008006" key="5">
    <source>
        <dbReference type="Google" id="ProtNLM"/>
    </source>
</evidence>
<dbReference type="Pfam" id="PF07510">
    <property type="entry name" value="GmrSD_C"/>
    <property type="match status" value="1"/>
</dbReference>
<dbReference type="PANTHER" id="PTHR35149:SF2">
    <property type="entry name" value="DUF262 DOMAIN-CONTAINING PROTEIN"/>
    <property type="match status" value="1"/>
</dbReference>
<dbReference type="PATRIC" id="fig|1434120.4.peg.1326"/>
<dbReference type="Proteomes" id="UP000033111">
    <property type="component" value="Chromosome"/>
</dbReference>
<sequence length="633" mass="76182">MYRSPKESGIFIISVAQKEKEYRVEHMKKIEGTPKTLRELFTGVKYTVHYYQREYMWGKKQIEELIEDLTSEFLEYYNEDDSLKDVPYYGHYFMGSIVLTDSENAIIDGQQRLTSLTLLLIYLYHNLEDSEEKAEVLNLFYFKKSGEKSFNLNVEEREECLKALKNDETFDTTDMPESVRNIYRNYKYIEELFPEEVKGQTLLFFKDWLLDNLDFIRIITQTEQDAHKIFVSMNDRGLSLTETEMLKGYLLSEIKDDKERNKCNDMWKQTILNLKELDKDNDSTFIKNWLRAQFAASIRDTKKDAVPRDFDIIGNEFHKWVRENSSKIGLYKSDNFELFIKNDFIKFSKIYQRLLKYSNEFDRDYEYVYYNANNSFTLQYQLIMASIDPKDPEEITNKKIKLVSCFVDLFVISRVFNFKTVDYSAIKNRVFDLTLQIRRLPLDELAEYLYNYFNKSEFKVSGARWFYLNGFTKRYMLHIISRMTNFIDREIGLPYSFEDYVNRDVKNPCDIEHVLANHFNQHTEEFESEESFLKYRNKFGSLLILPRDKNRSYKDKTYEEKQEMYFSENILARSLNEKCYQNNPQFLKFIDEFNLKFKPVEHFTKKAILERQELYTELGKVIWNNEKLLELKK</sequence>
<accession>A0A0E3P2Z2</accession>
<proteinExistence type="predicted"/>
<feature type="domain" description="GmrSD restriction endonucleases C-terminal" evidence="2">
    <location>
        <begin position="502"/>
        <end position="616"/>
    </location>
</feature>
<reference evidence="3 4" key="1">
    <citation type="submission" date="2014-07" db="EMBL/GenBank/DDBJ databases">
        <title>Methanogenic archaea and the global carbon cycle.</title>
        <authorList>
            <person name="Henriksen J.R."/>
            <person name="Luke J."/>
            <person name="Reinhart S."/>
            <person name="Benedict M.N."/>
            <person name="Youngblut N.D."/>
            <person name="Metcalf M.E."/>
            <person name="Whitaker R.J."/>
            <person name="Metcalf W.W."/>
        </authorList>
    </citation>
    <scope>NUCLEOTIDE SEQUENCE [LARGE SCALE GENOMIC DNA]</scope>
    <source>
        <strain evidence="3 4">T4/M</strain>
    </source>
</reference>
<name>A0A0E3P2Z2_9EURY</name>
<dbReference type="HOGENOM" id="CLU_019881_0_0_2"/>
<keyword evidence="4" id="KW-1185">Reference proteome</keyword>
<evidence type="ECO:0000313" key="3">
    <source>
        <dbReference type="EMBL" id="AKB27762.1"/>
    </source>
</evidence>
<dbReference type="InterPro" id="IPR004919">
    <property type="entry name" value="GmrSD_N"/>
</dbReference>
<evidence type="ECO:0000259" key="2">
    <source>
        <dbReference type="Pfam" id="PF07510"/>
    </source>
</evidence>
<dbReference type="PANTHER" id="PTHR35149">
    <property type="entry name" value="SLL5132 PROTEIN"/>
    <property type="match status" value="1"/>
</dbReference>
<protein>
    <recommendedName>
        <fullName evidence="5">DUF262 domain-containing protein</fullName>
    </recommendedName>
</protein>
<evidence type="ECO:0000259" key="1">
    <source>
        <dbReference type="Pfam" id="PF03235"/>
    </source>
</evidence>
<dbReference type="InterPro" id="IPR011089">
    <property type="entry name" value="GmrSD_C"/>
</dbReference>
<dbReference type="KEGG" id="msw:MSSIT_1043"/>
<dbReference type="AlphaFoldDB" id="A0A0E3P2Z2"/>
<dbReference type="Pfam" id="PF03235">
    <property type="entry name" value="GmrSD_N"/>
    <property type="match status" value="1"/>
</dbReference>
<feature type="domain" description="GmrSD restriction endonucleases N-terminal" evidence="1">
    <location>
        <begin position="38"/>
        <end position="250"/>
    </location>
</feature>
<organism evidence="3 4">
    <name type="scientific">Methanosarcina siciliae T4/M</name>
    <dbReference type="NCBI Taxonomy" id="1434120"/>
    <lineage>
        <taxon>Archaea</taxon>
        <taxon>Methanobacteriati</taxon>
        <taxon>Methanobacteriota</taxon>
        <taxon>Stenosarchaea group</taxon>
        <taxon>Methanomicrobia</taxon>
        <taxon>Methanosarcinales</taxon>
        <taxon>Methanosarcinaceae</taxon>
        <taxon>Methanosarcina</taxon>
    </lineage>
</organism>